<feature type="domain" description="FAD-binding" evidence="8">
    <location>
        <begin position="14"/>
        <end position="200"/>
    </location>
</feature>
<evidence type="ECO:0000256" key="4">
    <source>
        <dbReference type="ARBA" id="ARBA00022827"/>
    </source>
</evidence>
<dbReference type="Pfam" id="PF01494">
    <property type="entry name" value="FAD_binding_3"/>
    <property type="match status" value="1"/>
</dbReference>
<organism evidence="9 10">
    <name type="scientific">Mycena belliarum</name>
    <dbReference type="NCBI Taxonomy" id="1033014"/>
    <lineage>
        <taxon>Eukaryota</taxon>
        <taxon>Fungi</taxon>
        <taxon>Dikarya</taxon>
        <taxon>Basidiomycota</taxon>
        <taxon>Agaricomycotina</taxon>
        <taxon>Agaricomycetes</taxon>
        <taxon>Agaricomycetidae</taxon>
        <taxon>Agaricales</taxon>
        <taxon>Marasmiineae</taxon>
        <taxon>Mycenaceae</taxon>
        <taxon>Mycena</taxon>
    </lineage>
</organism>
<dbReference type="SUPFAM" id="SSF51905">
    <property type="entry name" value="FAD/NAD(P)-binding domain"/>
    <property type="match status" value="1"/>
</dbReference>
<feature type="chain" id="PRO_5042003609" description="FAD-binding domain-containing protein" evidence="7">
    <location>
        <begin position="28"/>
        <end position="452"/>
    </location>
</feature>
<evidence type="ECO:0000256" key="3">
    <source>
        <dbReference type="ARBA" id="ARBA00022630"/>
    </source>
</evidence>
<comment type="similarity">
    <text evidence="2">Belongs to the paxM FAD-dependent monooxygenase family.</text>
</comment>
<dbReference type="InterPro" id="IPR036188">
    <property type="entry name" value="FAD/NAD-bd_sf"/>
</dbReference>
<accession>A0AAD6UCG0</accession>
<keyword evidence="6" id="KW-0503">Monooxygenase</keyword>
<evidence type="ECO:0000256" key="6">
    <source>
        <dbReference type="ARBA" id="ARBA00023033"/>
    </source>
</evidence>
<dbReference type="AlphaFoldDB" id="A0AAD6UCG0"/>
<dbReference type="GO" id="GO:0004497">
    <property type="term" value="F:monooxygenase activity"/>
    <property type="evidence" value="ECO:0007669"/>
    <property type="project" value="UniProtKB-KW"/>
</dbReference>
<evidence type="ECO:0000256" key="2">
    <source>
        <dbReference type="ARBA" id="ARBA00007992"/>
    </source>
</evidence>
<reference evidence="9" key="1">
    <citation type="submission" date="2023-03" db="EMBL/GenBank/DDBJ databases">
        <title>Massive genome expansion in bonnet fungi (Mycena s.s.) driven by repeated elements and novel gene families across ecological guilds.</title>
        <authorList>
            <consortium name="Lawrence Berkeley National Laboratory"/>
            <person name="Harder C.B."/>
            <person name="Miyauchi S."/>
            <person name="Viragh M."/>
            <person name="Kuo A."/>
            <person name="Thoen E."/>
            <person name="Andreopoulos B."/>
            <person name="Lu D."/>
            <person name="Skrede I."/>
            <person name="Drula E."/>
            <person name="Henrissat B."/>
            <person name="Morin E."/>
            <person name="Kohler A."/>
            <person name="Barry K."/>
            <person name="LaButti K."/>
            <person name="Morin E."/>
            <person name="Salamov A."/>
            <person name="Lipzen A."/>
            <person name="Mereny Z."/>
            <person name="Hegedus B."/>
            <person name="Baldrian P."/>
            <person name="Stursova M."/>
            <person name="Weitz H."/>
            <person name="Taylor A."/>
            <person name="Grigoriev I.V."/>
            <person name="Nagy L.G."/>
            <person name="Martin F."/>
            <person name="Kauserud H."/>
        </authorList>
    </citation>
    <scope>NUCLEOTIDE SEQUENCE</scope>
    <source>
        <strain evidence="9">CBHHK173m</strain>
    </source>
</reference>
<sequence length="452" mass="49555">MAIKSHRASCSLKFLIVGGSISGLATAYALSESGHEVIIVEKSDGRTKVSGSVRSPPNMTRILKEWPGMAALFQRRATKCSGHWFGIACSRLLPAETSERVGFMKFHEQIMSELGADFFVLQHDDLRRELTSLCSAAGVAFEYGRTVVGVKSDDGVVSIALNDGKSLIGDIVIGADGRDSIVREIVDDHLEPTHTVAGINISIPTKVVEATEHLESMCEYNELTIWMGNGLSLTGALDSSAKTFDLSVCSPMRLEFVDGDWYADHALETTLPLELLRGCDPRLQKLIQKGYTCCPTVQVVFEQDDIVGLDGTAALVGDAAHSVLIHGSHNASMAIEDAITLGRLFSRLSDRKQIPLLLDAYREIRHPRTRATQESEYQSLVNISEPSGPLRDVRDGGLKATLSKEFEDFHNCEASALLVQSWEQYLVLFSHDANEEVDNWWSMWGSVVEALG</sequence>
<evidence type="ECO:0000256" key="7">
    <source>
        <dbReference type="SAM" id="SignalP"/>
    </source>
</evidence>
<proteinExistence type="inferred from homology"/>
<dbReference type="PANTHER" id="PTHR13789">
    <property type="entry name" value="MONOOXYGENASE"/>
    <property type="match status" value="1"/>
</dbReference>
<keyword evidence="4" id="KW-0274">FAD</keyword>
<keyword evidence="7" id="KW-0732">Signal</keyword>
<dbReference type="PANTHER" id="PTHR13789:SF315">
    <property type="entry name" value="FAD-DEPENDENT MONOOXYGENASE MDPD"/>
    <property type="match status" value="1"/>
</dbReference>
<evidence type="ECO:0000313" key="9">
    <source>
        <dbReference type="EMBL" id="KAJ7098793.1"/>
    </source>
</evidence>
<keyword evidence="5" id="KW-0560">Oxidoreductase</keyword>
<name>A0AAD6UCG0_9AGAR</name>
<dbReference type="Proteomes" id="UP001222325">
    <property type="component" value="Unassembled WGS sequence"/>
</dbReference>
<dbReference type="InterPro" id="IPR002938">
    <property type="entry name" value="FAD-bd"/>
</dbReference>
<evidence type="ECO:0000256" key="5">
    <source>
        <dbReference type="ARBA" id="ARBA00023002"/>
    </source>
</evidence>
<comment type="caution">
    <text evidence="9">The sequence shown here is derived from an EMBL/GenBank/DDBJ whole genome shotgun (WGS) entry which is preliminary data.</text>
</comment>
<dbReference type="PRINTS" id="PR00420">
    <property type="entry name" value="RNGMNOXGNASE"/>
</dbReference>
<protein>
    <recommendedName>
        <fullName evidence="8">FAD-binding domain-containing protein</fullName>
    </recommendedName>
</protein>
<gene>
    <name evidence="9" type="ORF">B0H15DRAFT_772207</name>
</gene>
<dbReference type="EMBL" id="JARJCN010000008">
    <property type="protein sequence ID" value="KAJ7098793.1"/>
    <property type="molecule type" value="Genomic_DNA"/>
</dbReference>
<feature type="signal peptide" evidence="7">
    <location>
        <begin position="1"/>
        <end position="27"/>
    </location>
</feature>
<dbReference type="InterPro" id="IPR050493">
    <property type="entry name" value="FAD-dep_Monooxygenase_BioMet"/>
</dbReference>
<keyword evidence="10" id="KW-1185">Reference proteome</keyword>
<dbReference type="GO" id="GO:0071949">
    <property type="term" value="F:FAD binding"/>
    <property type="evidence" value="ECO:0007669"/>
    <property type="project" value="InterPro"/>
</dbReference>
<keyword evidence="3" id="KW-0285">Flavoprotein</keyword>
<evidence type="ECO:0000313" key="10">
    <source>
        <dbReference type="Proteomes" id="UP001222325"/>
    </source>
</evidence>
<evidence type="ECO:0000259" key="8">
    <source>
        <dbReference type="Pfam" id="PF01494"/>
    </source>
</evidence>
<evidence type="ECO:0000256" key="1">
    <source>
        <dbReference type="ARBA" id="ARBA00001974"/>
    </source>
</evidence>
<comment type="cofactor">
    <cofactor evidence="1">
        <name>FAD</name>
        <dbReference type="ChEBI" id="CHEBI:57692"/>
    </cofactor>
</comment>
<dbReference type="Gene3D" id="3.50.50.60">
    <property type="entry name" value="FAD/NAD(P)-binding domain"/>
    <property type="match status" value="1"/>
</dbReference>